<sequence length="44" mass="4993">MYNNIHVEQVRNILDDILTSAQRATARLVILPSSHTESHRAFAC</sequence>
<evidence type="ECO:0000313" key="2">
    <source>
        <dbReference type="Proteomes" id="UP001220225"/>
    </source>
</evidence>
<dbReference type="EMBL" id="JAQRFN010000001">
    <property type="protein sequence ID" value="MDC9595348.1"/>
    <property type="molecule type" value="Genomic_DNA"/>
</dbReference>
<gene>
    <name evidence="1" type="ORF">PSI14_00300</name>
</gene>
<evidence type="ECO:0000313" key="1">
    <source>
        <dbReference type="EMBL" id="MDC9595348.1"/>
    </source>
</evidence>
<organism evidence="1 2">
    <name type="scientific">Xenorhabdus anantnagensis</name>
    <dbReference type="NCBI Taxonomy" id="3025875"/>
    <lineage>
        <taxon>Bacteria</taxon>
        <taxon>Pseudomonadati</taxon>
        <taxon>Pseudomonadota</taxon>
        <taxon>Gammaproteobacteria</taxon>
        <taxon>Enterobacterales</taxon>
        <taxon>Morganellaceae</taxon>
        <taxon>Xenorhabdus</taxon>
    </lineage>
</organism>
<dbReference type="RefSeq" id="WP_273573844.1">
    <property type="nucleotide sequence ID" value="NZ_JAQRFN010000001.1"/>
</dbReference>
<keyword evidence="2" id="KW-1185">Reference proteome</keyword>
<reference evidence="1 2" key="1">
    <citation type="submission" date="2023-02" db="EMBL/GenBank/DDBJ databases">
        <title>Entomopathogenic bacteria.</title>
        <authorList>
            <person name="Machado R.A."/>
        </authorList>
    </citation>
    <scope>NUCLEOTIDE SEQUENCE [LARGE SCALE GENOMIC DNA]</scope>
    <source>
        <strain evidence="1 2">XENO-2</strain>
    </source>
</reference>
<proteinExistence type="predicted"/>
<comment type="caution">
    <text evidence="1">The sequence shown here is derived from an EMBL/GenBank/DDBJ whole genome shotgun (WGS) entry which is preliminary data.</text>
</comment>
<protein>
    <submittedName>
        <fullName evidence="1">Uncharacterized protein</fullName>
    </submittedName>
</protein>
<name>A0ABT5LLQ5_9GAMM</name>
<dbReference type="Proteomes" id="UP001220225">
    <property type="component" value="Unassembled WGS sequence"/>
</dbReference>
<accession>A0ABT5LLQ5</accession>